<evidence type="ECO:0000256" key="1">
    <source>
        <dbReference type="ARBA" id="ARBA00007637"/>
    </source>
</evidence>
<feature type="region of interest" description="Disordered" evidence="4">
    <location>
        <begin position="1"/>
        <end position="22"/>
    </location>
</feature>
<comment type="similarity">
    <text evidence="1">Belongs to the NAD(P)-dependent epimerase/dehydratase family.</text>
</comment>
<evidence type="ECO:0000259" key="5">
    <source>
        <dbReference type="Pfam" id="PF01370"/>
    </source>
</evidence>
<name>A0AAE3NRZ3_9RHOB</name>
<dbReference type="Proteomes" id="UP001220964">
    <property type="component" value="Unassembled WGS sequence"/>
</dbReference>
<evidence type="ECO:0000256" key="4">
    <source>
        <dbReference type="SAM" id="MobiDB-lite"/>
    </source>
</evidence>
<sequence>MSRHDEQVDRATSGWAPSPRLTSDKRIAITGGSGRVGKAIRGALAGRVPSIRVVDIADPGALRANETWSKADISDRADLVRALVDVDAIVHLAGYPNERDIEEILRVNVLGTHNVFEAARENGIGRIVFGSTNHVVGFYPRETTVSPTDPMRPDSLYGLSKCWGELEAGLYYDKAGIRSLNIRIGNAAERPTDARAKAIWVAPDDLAQLVLIGLEHPDIRCETVFGVSETDGDWWDNGRAAELGYVPGCSAAAAAPEPLAERATELPEISEIFQGGRFCVAGHDGTLRHRRHR</sequence>
<reference evidence="6" key="1">
    <citation type="submission" date="2023-03" db="EMBL/GenBank/DDBJ databases">
        <title>Multiphase analysis and comparison of six strains from genera Psychromarinibacter, Lutimaribacter, and Maritimibacter, including a novel species: Psychromarinibacter sediminicola sp. nov.</title>
        <authorList>
            <person name="Wang Y.-H."/>
            <person name="Ye M.-Q."/>
            <person name="Du Z.-J."/>
        </authorList>
    </citation>
    <scope>NUCLEOTIDE SEQUENCE</scope>
    <source>
        <strain evidence="6">C21-152</strain>
    </source>
</reference>
<evidence type="ECO:0000313" key="7">
    <source>
        <dbReference type="Proteomes" id="UP001220964"/>
    </source>
</evidence>
<dbReference type="GO" id="GO:0016491">
    <property type="term" value="F:oxidoreductase activity"/>
    <property type="evidence" value="ECO:0007669"/>
    <property type="project" value="UniProtKB-KW"/>
</dbReference>
<dbReference type="SUPFAM" id="SSF51735">
    <property type="entry name" value="NAD(P)-binding Rossmann-fold domains"/>
    <property type="match status" value="1"/>
</dbReference>
<dbReference type="Pfam" id="PF01370">
    <property type="entry name" value="Epimerase"/>
    <property type="match status" value="1"/>
</dbReference>
<accession>A0AAE3NRZ3</accession>
<dbReference type="RefSeq" id="WP_275567525.1">
    <property type="nucleotide sequence ID" value="NZ_JARGYC010000026.1"/>
</dbReference>
<organism evidence="6 7">
    <name type="scientific">Psychromarinibacter sediminicola</name>
    <dbReference type="NCBI Taxonomy" id="3033385"/>
    <lineage>
        <taxon>Bacteria</taxon>
        <taxon>Pseudomonadati</taxon>
        <taxon>Pseudomonadota</taxon>
        <taxon>Alphaproteobacteria</taxon>
        <taxon>Rhodobacterales</taxon>
        <taxon>Paracoccaceae</taxon>
        <taxon>Psychromarinibacter</taxon>
    </lineage>
</organism>
<dbReference type="EMBL" id="JARGYC010000026">
    <property type="protein sequence ID" value="MDF0601384.1"/>
    <property type="molecule type" value="Genomic_DNA"/>
</dbReference>
<keyword evidence="3" id="KW-0520">NAD</keyword>
<dbReference type="AlphaFoldDB" id="A0AAE3NRZ3"/>
<dbReference type="PANTHER" id="PTHR43103">
    <property type="entry name" value="NUCLEOSIDE-DIPHOSPHATE-SUGAR EPIMERASE"/>
    <property type="match status" value="1"/>
</dbReference>
<dbReference type="InterPro" id="IPR001509">
    <property type="entry name" value="Epimerase_deHydtase"/>
</dbReference>
<comment type="caution">
    <text evidence="6">The sequence shown here is derived from an EMBL/GenBank/DDBJ whole genome shotgun (WGS) entry which is preliminary data.</text>
</comment>
<evidence type="ECO:0000313" key="6">
    <source>
        <dbReference type="EMBL" id="MDF0601384.1"/>
    </source>
</evidence>
<evidence type="ECO:0000256" key="3">
    <source>
        <dbReference type="ARBA" id="ARBA00023027"/>
    </source>
</evidence>
<gene>
    <name evidence="6" type="ORF">P1J78_11630</name>
</gene>
<dbReference type="InterPro" id="IPR036291">
    <property type="entry name" value="NAD(P)-bd_dom_sf"/>
</dbReference>
<keyword evidence="7" id="KW-1185">Reference proteome</keyword>
<keyword evidence="2" id="KW-0560">Oxidoreductase</keyword>
<dbReference type="Gene3D" id="3.40.50.720">
    <property type="entry name" value="NAD(P)-binding Rossmann-like Domain"/>
    <property type="match status" value="1"/>
</dbReference>
<dbReference type="PANTHER" id="PTHR43103:SF5">
    <property type="entry name" value="4-EPIMERASE, PUTATIVE (AFU_ORTHOLOGUE AFUA_7G00360)-RELATED"/>
    <property type="match status" value="1"/>
</dbReference>
<evidence type="ECO:0000256" key="2">
    <source>
        <dbReference type="ARBA" id="ARBA00023002"/>
    </source>
</evidence>
<protein>
    <submittedName>
        <fullName evidence="6">NAD(P)-dependent oxidoreductase</fullName>
    </submittedName>
</protein>
<proteinExistence type="inferred from homology"/>
<feature type="domain" description="NAD-dependent epimerase/dehydratase" evidence="5">
    <location>
        <begin position="27"/>
        <end position="187"/>
    </location>
</feature>